<dbReference type="InterPro" id="IPR001849">
    <property type="entry name" value="PH_domain"/>
</dbReference>
<dbReference type="SUPFAM" id="SSF50985">
    <property type="entry name" value="RCC1/BLIP-II"/>
    <property type="match status" value="1"/>
</dbReference>
<evidence type="ECO:0000259" key="8">
    <source>
        <dbReference type="PROSITE" id="PS50178"/>
    </source>
</evidence>
<feature type="compositionally biased region" description="Polar residues" evidence="7">
    <location>
        <begin position="944"/>
        <end position="953"/>
    </location>
</feature>
<proteinExistence type="predicted"/>
<feature type="domain" description="BRX" evidence="9">
    <location>
        <begin position="983"/>
        <end position="1038"/>
    </location>
</feature>
<evidence type="ECO:0000256" key="3">
    <source>
        <dbReference type="ARBA" id="ARBA00022771"/>
    </source>
</evidence>
<dbReference type="EnsemblPlants" id="KQJ84204">
    <property type="protein sequence ID" value="KQJ84204"/>
    <property type="gene ID" value="BRADI_5g19367v3"/>
</dbReference>
<dbReference type="STRING" id="15368.A0A0Q3ECT5"/>
<dbReference type="SMART" id="SM00064">
    <property type="entry name" value="FYVE"/>
    <property type="match status" value="1"/>
</dbReference>
<dbReference type="Proteomes" id="UP000008810">
    <property type="component" value="Chromosome 5"/>
</dbReference>
<dbReference type="PROSITE" id="PS50178">
    <property type="entry name" value="ZF_FYVE"/>
    <property type="match status" value="1"/>
</dbReference>
<feature type="compositionally biased region" description="Polar residues" evidence="7">
    <location>
        <begin position="969"/>
        <end position="978"/>
    </location>
</feature>
<feature type="region of interest" description="Disordered" evidence="7">
    <location>
        <begin position="942"/>
        <end position="978"/>
    </location>
</feature>
<gene>
    <name evidence="11" type="primary">LOC100842512</name>
    <name evidence="10" type="ORF">BRADI_5g19367v3</name>
</gene>
<dbReference type="InterPro" id="IPR000408">
    <property type="entry name" value="Reg_chr_condens"/>
</dbReference>
<dbReference type="GeneID" id="100842512"/>
<dbReference type="PROSITE" id="PS51514">
    <property type="entry name" value="BRX"/>
    <property type="match status" value="1"/>
</dbReference>
<dbReference type="EMBL" id="CM000884">
    <property type="protein sequence ID" value="KQJ84204.1"/>
    <property type="molecule type" value="Genomic_DNA"/>
</dbReference>
<dbReference type="GO" id="GO:0008270">
    <property type="term" value="F:zinc ion binding"/>
    <property type="evidence" value="ECO:0007669"/>
    <property type="project" value="UniProtKB-KW"/>
</dbReference>
<feature type="repeat" description="RCC1" evidence="6">
    <location>
        <begin position="259"/>
        <end position="309"/>
    </location>
</feature>
<dbReference type="RefSeq" id="XP_010227233.1">
    <property type="nucleotide sequence ID" value="XM_010228931.3"/>
</dbReference>
<keyword evidence="4" id="KW-0862">Zinc</keyword>
<dbReference type="KEGG" id="bdi:100842512"/>
<evidence type="ECO:0000313" key="12">
    <source>
        <dbReference type="Proteomes" id="UP000008810"/>
    </source>
</evidence>
<dbReference type="SUPFAM" id="SSF50729">
    <property type="entry name" value="PH domain-like"/>
    <property type="match status" value="1"/>
</dbReference>
<feature type="repeat" description="RCC1" evidence="6">
    <location>
        <begin position="531"/>
        <end position="582"/>
    </location>
</feature>
<evidence type="ECO:0000256" key="7">
    <source>
        <dbReference type="SAM" id="MobiDB-lite"/>
    </source>
</evidence>
<dbReference type="PANTHER" id="PTHR22870">
    <property type="entry name" value="REGULATOR OF CHROMOSOME CONDENSATION"/>
    <property type="match status" value="1"/>
</dbReference>
<reference evidence="10" key="2">
    <citation type="submission" date="2017-06" db="EMBL/GenBank/DDBJ databases">
        <title>WGS assembly of Brachypodium distachyon.</title>
        <authorList>
            <consortium name="The International Brachypodium Initiative"/>
            <person name="Lucas S."/>
            <person name="Harmon-Smith M."/>
            <person name="Lail K."/>
            <person name="Tice H."/>
            <person name="Grimwood J."/>
            <person name="Bruce D."/>
            <person name="Barry K."/>
            <person name="Shu S."/>
            <person name="Lindquist E."/>
            <person name="Wang M."/>
            <person name="Pitluck S."/>
            <person name="Vogel J.P."/>
            <person name="Garvin D.F."/>
            <person name="Mockler T.C."/>
            <person name="Schmutz J."/>
            <person name="Rokhsar D."/>
            <person name="Bevan M.W."/>
        </authorList>
    </citation>
    <scope>NUCLEOTIDE SEQUENCE</scope>
    <source>
        <strain evidence="10">Bd21</strain>
    </source>
</reference>
<reference evidence="11" key="3">
    <citation type="submission" date="2018-08" db="UniProtKB">
        <authorList>
            <consortium name="EnsemblPlants"/>
        </authorList>
    </citation>
    <scope>IDENTIFICATION</scope>
    <source>
        <strain evidence="11">cv. Bd21</strain>
    </source>
</reference>
<dbReference type="PRINTS" id="PR00633">
    <property type="entry name" value="RCCNDNSATION"/>
</dbReference>
<dbReference type="OrthoDB" id="5981550at2759"/>
<dbReference type="PROSITE" id="PS50012">
    <property type="entry name" value="RCC1_3"/>
    <property type="match status" value="7"/>
</dbReference>
<dbReference type="PROSITE" id="PS00626">
    <property type="entry name" value="RCC1_2"/>
    <property type="match status" value="1"/>
</dbReference>
<evidence type="ECO:0000259" key="9">
    <source>
        <dbReference type="PROSITE" id="PS51514"/>
    </source>
</evidence>
<dbReference type="PANTHER" id="PTHR22870:SF350">
    <property type="entry name" value="F12P19.9 PROTEIN"/>
    <property type="match status" value="1"/>
</dbReference>
<feature type="repeat" description="RCC1" evidence="6">
    <location>
        <begin position="583"/>
        <end position="634"/>
    </location>
</feature>
<keyword evidence="1" id="KW-0479">Metal-binding</keyword>
<dbReference type="InterPro" id="IPR017455">
    <property type="entry name" value="Znf_FYVE-rel"/>
</dbReference>
<dbReference type="AlphaFoldDB" id="A0A0Q3ECT5"/>
<protein>
    <recommendedName>
        <fullName evidence="13">FYVE-type domain-containing protein</fullName>
    </recommendedName>
</protein>
<dbReference type="InterPro" id="IPR058923">
    <property type="entry name" value="RCC1-like_dom"/>
</dbReference>
<dbReference type="Gramene" id="KQJ84206">
    <property type="protein sequence ID" value="KQJ84206"/>
    <property type="gene ID" value="BRADI_5g19367v3"/>
</dbReference>
<keyword evidence="12" id="KW-1185">Reference proteome</keyword>
<evidence type="ECO:0000313" key="11">
    <source>
        <dbReference type="EnsemblPlants" id="KQJ84204"/>
    </source>
</evidence>
<evidence type="ECO:0000256" key="5">
    <source>
        <dbReference type="PROSITE-ProRule" id="PRU00091"/>
    </source>
</evidence>
<dbReference type="InterPro" id="IPR013083">
    <property type="entry name" value="Znf_RING/FYVE/PHD"/>
</dbReference>
<dbReference type="EMBL" id="CM000884">
    <property type="protein sequence ID" value="KQJ84206.1"/>
    <property type="molecule type" value="Genomic_DNA"/>
</dbReference>
<keyword evidence="3 5" id="KW-0863">Zinc-finger</keyword>
<evidence type="ECO:0000256" key="1">
    <source>
        <dbReference type="ARBA" id="ARBA00022723"/>
    </source>
</evidence>
<dbReference type="CDD" id="cd13365">
    <property type="entry name" value="PH_PLC_plant-like"/>
    <property type="match status" value="1"/>
</dbReference>
<dbReference type="Pfam" id="PF16457">
    <property type="entry name" value="PH_12"/>
    <property type="match status" value="1"/>
</dbReference>
<evidence type="ECO:0000313" key="10">
    <source>
        <dbReference type="EMBL" id="KQJ84204.1"/>
    </source>
</evidence>
<feature type="repeat" description="RCC1" evidence="6">
    <location>
        <begin position="362"/>
        <end position="416"/>
    </location>
</feature>
<dbReference type="Pfam" id="PF08381">
    <property type="entry name" value="BRX"/>
    <property type="match status" value="1"/>
</dbReference>
<dbReference type="SUPFAM" id="SSF57903">
    <property type="entry name" value="FYVE/PHD zinc finger"/>
    <property type="match status" value="1"/>
</dbReference>
<feature type="repeat" description="RCC1" evidence="6">
    <location>
        <begin position="479"/>
        <end position="530"/>
    </location>
</feature>
<dbReference type="Pfam" id="PF25390">
    <property type="entry name" value="WD40_RLD"/>
    <property type="match status" value="1"/>
</dbReference>
<name>A0A0Q3ECT5_BRADI</name>
<keyword evidence="2" id="KW-0677">Repeat</keyword>
<dbReference type="InterPro" id="IPR013591">
    <property type="entry name" value="Brevis_radix_dom"/>
</dbReference>
<dbReference type="InterPro" id="IPR011011">
    <property type="entry name" value="Znf_FYVE_PHD"/>
</dbReference>
<feature type="domain" description="FYVE-type" evidence="8">
    <location>
        <begin position="639"/>
        <end position="697"/>
    </location>
</feature>
<evidence type="ECO:0008006" key="13">
    <source>
        <dbReference type="Google" id="ProtNLM"/>
    </source>
</evidence>
<evidence type="ECO:0000256" key="4">
    <source>
        <dbReference type="ARBA" id="ARBA00022833"/>
    </source>
</evidence>
<dbReference type="Pfam" id="PF01363">
    <property type="entry name" value="FYVE"/>
    <property type="match status" value="1"/>
</dbReference>
<dbReference type="Gene3D" id="2.130.10.30">
    <property type="entry name" value="Regulator of chromosome condensation 1/beta-lactamase-inhibitor protein II"/>
    <property type="match status" value="2"/>
</dbReference>
<feature type="repeat" description="RCC1" evidence="6">
    <location>
        <begin position="417"/>
        <end position="468"/>
    </location>
</feature>
<reference evidence="10 11" key="1">
    <citation type="journal article" date="2010" name="Nature">
        <title>Genome sequencing and analysis of the model grass Brachypodium distachyon.</title>
        <authorList>
            <consortium name="International Brachypodium Initiative"/>
        </authorList>
    </citation>
    <scope>NUCLEOTIDE SEQUENCE [LARGE SCALE GENOMIC DNA]</scope>
    <source>
        <strain evidence="10 11">Bd21</strain>
    </source>
</reference>
<accession>A0A0Q3ECT5</accession>
<dbReference type="Gene3D" id="2.30.29.30">
    <property type="entry name" value="Pleckstrin-homology domain (PH domain)/Phosphotyrosine-binding domain (PTB)"/>
    <property type="match status" value="1"/>
</dbReference>
<dbReference type="InterPro" id="IPR051210">
    <property type="entry name" value="Ub_ligase/GEF_domain"/>
</dbReference>
<evidence type="ECO:0000256" key="6">
    <source>
        <dbReference type="PROSITE-ProRule" id="PRU00235"/>
    </source>
</evidence>
<dbReference type="Gramene" id="KQJ84204">
    <property type="protein sequence ID" value="KQJ84204"/>
    <property type="gene ID" value="BRADI_5g19367v3"/>
</dbReference>
<dbReference type="InterPro" id="IPR011993">
    <property type="entry name" value="PH-like_dom_sf"/>
</dbReference>
<dbReference type="EnsemblPlants" id="KQJ84206">
    <property type="protein sequence ID" value="KQJ84206"/>
    <property type="gene ID" value="BRADI_5g19367v3"/>
</dbReference>
<organism evidence="10">
    <name type="scientific">Brachypodium distachyon</name>
    <name type="common">Purple false brome</name>
    <name type="synonym">Trachynia distachya</name>
    <dbReference type="NCBI Taxonomy" id="15368"/>
    <lineage>
        <taxon>Eukaryota</taxon>
        <taxon>Viridiplantae</taxon>
        <taxon>Streptophyta</taxon>
        <taxon>Embryophyta</taxon>
        <taxon>Tracheophyta</taxon>
        <taxon>Spermatophyta</taxon>
        <taxon>Magnoliopsida</taxon>
        <taxon>Liliopsida</taxon>
        <taxon>Poales</taxon>
        <taxon>Poaceae</taxon>
        <taxon>BOP clade</taxon>
        <taxon>Pooideae</taxon>
        <taxon>Stipodae</taxon>
        <taxon>Brachypodieae</taxon>
        <taxon>Brachypodium</taxon>
    </lineage>
</organism>
<dbReference type="Gene3D" id="3.30.40.10">
    <property type="entry name" value="Zinc/RING finger domain, C3HC4 (zinc finger)"/>
    <property type="match status" value="1"/>
</dbReference>
<feature type="repeat" description="RCC1" evidence="6">
    <location>
        <begin position="310"/>
        <end position="361"/>
    </location>
</feature>
<sequence length="1052" mass="115973">MAGSFDGRTPTRGVEQAIVALKKGAHLLKCGKRGKPKFCPFRLSSDEKTLVWYSKDREKHLSLNSVSTVILGQKTINFLRQRWPEKEYQSLSLIYRNGECSLDLICRDRDQAECWHLGLTALISAHSPFSSVGSKSGRQITSCTNTPRSYIQRKSKLSAVHDTPRHKQVYPSYGSPKMTPKDFFGSYLDCSEALFYQRQQTFSDVDSYLEKLNPKVTNPARHGLKDILVGNKHKTQITQKPNLKTFEVPRAACRLDSLNDVFLWGDVLGSMLDSEDIPKALPRLVASTTMLDVQSIACGENHAAIVTKLGEVFSWGNESSRTLGHQINDSVSCPKLVEALASVHVKAVAFGSKHTCAVTVSGELLEWSEGAHRLGLLSNWYERNQWSPHKLFGPMDSISVSKIACGEWHTAIITSSGQLFTYGDGTFGVLGHGDKQGIARPKEVESLKGLRVKSVACGPWHTAAVVEVTSSFNCNAPSGKLFTWGDADRGKLGHADKKIKLVPTCVDLLTSYDFLQVSCGAALTVVLTSTGVVFTIGSSKHGQLGNPHADGESICTVEGTLKNEFVREISSGSSHVAVLTLKGQVFTWGKGADGQLGLGDYDNRSSPTLVEALQGRHVQSIACGSNFSAAVCLHKGMSVKDQSICSGCQMAFGFTRKKHSCYNCGSMFCNSCSSNKIAKADKNRRYRVCDVCFCQLQKVVDSSKFKPQPKISKGDMFRAEIKAYTPKLSRLFKEANLIVEKMAAVQGPNQKNVDSAIPIQEKTRRWGQVECPGQFVSARENFKHQPISNNQMHSVSFSQRMHDSVGLKVGNSLRRSTDSQKEELTMTETMLKEEVKQLRSQVTALGEQCQQKNLIAQLYKQRLDETWLLVRDEAAKCKAAKDIIKVLTNQCNALSEKLSVGQQSGNSKITPNSVPRRAPSTDVVVPADGSFSHHNIARTFDSDGYTTESNSTAAPIDGHQNIARKSDGSGYTTEADSTSAPIDGVIEQIERGVYATLAVSPSGQKDIRRMRFSRKHFSEKQAQRWWEENMSKVYEKYSTKKAATPSLNCHLR</sequence>
<dbReference type="ExpressionAtlas" id="A0A0Q3ECT5">
    <property type="expression patterns" value="baseline"/>
</dbReference>
<evidence type="ECO:0000256" key="2">
    <source>
        <dbReference type="ARBA" id="ARBA00022737"/>
    </source>
</evidence>
<dbReference type="InterPro" id="IPR000306">
    <property type="entry name" value="Znf_FYVE"/>
</dbReference>
<dbReference type="InterPro" id="IPR009091">
    <property type="entry name" value="RCC1/BLIP-II"/>
</dbReference>